<dbReference type="SUPFAM" id="SSF81321">
    <property type="entry name" value="Family A G protein-coupled receptor-like"/>
    <property type="match status" value="1"/>
</dbReference>
<name>A0A915KD27_ROMCU</name>
<evidence type="ECO:0000259" key="6">
    <source>
        <dbReference type="PROSITE" id="PS50262"/>
    </source>
</evidence>
<keyword evidence="4 5" id="KW-0472">Membrane</keyword>
<comment type="subcellular location">
    <subcellularLocation>
        <location evidence="1">Membrane</location>
    </subcellularLocation>
</comment>
<dbReference type="PROSITE" id="PS50262">
    <property type="entry name" value="G_PROTEIN_RECEP_F1_2"/>
    <property type="match status" value="1"/>
</dbReference>
<evidence type="ECO:0000256" key="1">
    <source>
        <dbReference type="ARBA" id="ARBA00004370"/>
    </source>
</evidence>
<feature type="transmembrane region" description="Helical" evidence="5">
    <location>
        <begin position="102"/>
        <end position="125"/>
    </location>
</feature>
<evidence type="ECO:0000313" key="8">
    <source>
        <dbReference type="WBParaSite" id="nRc.2.0.1.t36617-RA"/>
    </source>
</evidence>
<feature type="transmembrane region" description="Helical" evidence="5">
    <location>
        <begin position="50"/>
        <end position="72"/>
    </location>
</feature>
<feature type="domain" description="G-protein coupled receptors family 1 profile" evidence="6">
    <location>
        <begin position="30"/>
        <end position="204"/>
    </location>
</feature>
<accession>A0A915KD27</accession>
<dbReference type="GO" id="GO:0016020">
    <property type="term" value="C:membrane"/>
    <property type="evidence" value="ECO:0007669"/>
    <property type="project" value="UniProtKB-SubCell"/>
</dbReference>
<dbReference type="PANTHER" id="PTHR23017">
    <property type="entry name" value="SERPENTINE RECEPTOR, CLASS X"/>
    <property type="match status" value="1"/>
</dbReference>
<sequence>MDNVTFHSELSIIGKSYLALGIFGITCNLIDLAAIPLLKDDSPLKNPFYFFMLNLCIADLLCLTGLACYTGLTFCRVDAFLTTFLQRFFGFLIDANYYSSGWFHFLISLSRFLVFGEYSGVFMVRKQSKQIVPLANNRSGNLEIKLFVQCLISSSIYCASATSFAIFAQINQLPNTMLLVAHLLWILDHMNNSILFLLMDKDLR</sequence>
<protein>
    <submittedName>
        <fullName evidence="8">G-protein coupled receptors family 1 profile domain-containing protein</fullName>
    </submittedName>
</protein>
<evidence type="ECO:0000256" key="5">
    <source>
        <dbReference type="SAM" id="Phobius"/>
    </source>
</evidence>
<dbReference type="Gene3D" id="1.20.1070.10">
    <property type="entry name" value="Rhodopsin 7-helix transmembrane proteins"/>
    <property type="match status" value="1"/>
</dbReference>
<dbReference type="PANTHER" id="PTHR23017:SF3">
    <property type="entry name" value="G-PROTEIN COUPLED RECEPTORS FAMILY 1 PROFILE DOMAIN-CONTAINING PROTEIN"/>
    <property type="match status" value="1"/>
</dbReference>
<feature type="transmembrane region" description="Helical" evidence="5">
    <location>
        <begin position="176"/>
        <end position="198"/>
    </location>
</feature>
<dbReference type="GO" id="GO:0004930">
    <property type="term" value="F:G protein-coupled receptor activity"/>
    <property type="evidence" value="ECO:0007669"/>
    <property type="project" value="InterPro"/>
</dbReference>
<evidence type="ECO:0000256" key="2">
    <source>
        <dbReference type="ARBA" id="ARBA00022692"/>
    </source>
</evidence>
<keyword evidence="2 5" id="KW-0812">Transmembrane</keyword>
<proteinExistence type="predicted"/>
<evidence type="ECO:0000256" key="3">
    <source>
        <dbReference type="ARBA" id="ARBA00022989"/>
    </source>
</evidence>
<dbReference type="Proteomes" id="UP000887565">
    <property type="component" value="Unplaced"/>
</dbReference>
<dbReference type="PRINTS" id="PR00237">
    <property type="entry name" value="GPCRRHODOPSN"/>
</dbReference>
<dbReference type="InterPro" id="IPR000276">
    <property type="entry name" value="GPCR_Rhodpsn"/>
</dbReference>
<feature type="transmembrane region" description="Helical" evidence="5">
    <location>
        <begin position="146"/>
        <end position="170"/>
    </location>
</feature>
<evidence type="ECO:0000256" key="4">
    <source>
        <dbReference type="ARBA" id="ARBA00023136"/>
    </source>
</evidence>
<dbReference type="CDD" id="cd00637">
    <property type="entry name" value="7tm_classA_rhodopsin-like"/>
    <property type="match status" value="1"/>
</dbReference>
<keyword evidence="3 5" id="KW-1133">Transmembrane helix</keyword>
<reference evidence="8" key="1">
    <citation type="submission" date="2022-11" db="UniProtKB">
        <authorList>
            <consortium name="WormBaseParasite"/>
        </authorList>
    </citation>
    <scope>IDENTIFICATION</scope>
</reference>
<feature type="transmembrane region" description="Helical" evidence="5">
    <location>
        <begin position="17"/>
        <end position="38"/>
    </location>
</feature>
<dbReference type="WBParaSite" id="nRc.2.0.1.t36617-RA">
    <property type="protein sequence ID" value="nRc.2.0.1.t36617-RA"/>
    <property type="gene ID" value="nRc.2.0.1.g36617"/>
</dbReference>
<organism evidence="7 8">
    <name type="scientific">Romanomermis culicivorax</name>
    <name type="common">Nematode worm</name>
    <dbReference type="NCBI Taxonomy" id="13658"/>
    <lineage>
        <taxon>Eukaryota</taxon>
        <taxon>Metazoa</taxon>
        <taxon>Ecdysozoa</taxon>
        <taxon>Nematoda</taxon>
        <taxon>Enoplea</taxon>
        <taxon>Dorylaimia</taxon>
        <taxon>Mermithida</taxon>
        <taxon>Mermithoidea</taxon>
        <taxon>Mermithidae</taxon>
        <taxon>Romanomermis</taxon>
    </lineage>
</organism>
<dbReference type="InterPro" id="IPR017452">
    <property type="entry name" value="GPCR_Rhodpsn_7TM"/>
</dbReference>
<evidence type="ECO:0000313" key="7">
    <source>
        <dbReference type="Proteomes" id="UP000887565"/>
    </source>
</evidence>
<keyword evidence="7" id="KW-1185">Reference proteome</keyword>
<dbReference type="AlphaFoldDB" id="A0A915KD27"/>